<feature type="compositionally biased region" description="Low complexity" evidence="4">
    <location>
        <begin position="68"/>
        <end position="77"/>
    </location>
</feature>
<evidence type="ECO:0000256" key="2">
    <source>
        <dbReference type="ARBA" id="ARBA00022884"/>
    </source>
</evidence>
<gene>
    <name evidence="6" type="ORF">BSTOLATCC_MIC43495</name>
</gene>
<feature type="region of interest" description="Disordered" evidence="4">
    <location>
        <begin position="24"/>
        <end position="83"/>
    </location>
</feature>
<keyword evidence="2 3" id="KW-0694">RNA-binding</keyword>
<keyword evidence="7" id="KW-1185">Reference proteome</keyword>
<dbReference type="InterPro" id="IPR051270">
    <property type="entry name" value="Tyrosine-tRNA_ligase_regulator"/>
</dbReference>
<organism evidence="6 7">
    <name type="scientific">Blepharisma stoltei</name>
    <dbReference type="NCBI Taxonomy" id="1481888"/>
    <lineage>
        <taxon>Eukaryota</taxon>
        <taxon>Sar</taxon>
        <taxon>Alveolata</taxon>
        <taxon>Ciliophora</taxon>
        <taxon>Postciliodesmatophora</taxon>
        <taxon>Heterotrichea</taxon>
        <taxon>Heterotrichida</taxon>
        <taxon>Blepharismidae</taxon>
        <taxon>Blepharisma</taxon>
    </lineage>
</organism>
<proteinExistence type="predicted"/>
<protein>
    <recommendedName>
        <fullName evidence="5">tRNA-binding domain-containing protein</fullName>
    </recommendedName>
</protein>
<dbReference type="AlphaFoldDB" id="A0AAU9JKN6"/>
<dbReference type="PANTHER" id="PTHR11586:SF33">
    <property type="entry name" value="AMINOACYL TRNA SYNTHASE COMPLEX-INTERACTING MULTIFUNCTIONAL PROTEIN 1"/>
    <property type="match status" value="1"/>
</dbReference>
<evidence type="ECO:0000313" key="7">
    <source>
        <dbReference type="Proteomes" id="UP001162131"/>
    </source>
</evidence>
<dbReference type="Proteomes" id="UP001162131">
    <property type="component" value="Unassembled WGS sequence"/>
</dbReference>
<name>A0AAU9JKN6_9CILI</name>
<evidence type="ECO:0000256" key="3">
    <source>
        <dbReference type="PROSITE-ProRule" id="PRU00209"/>
    </source>
</evidence>
<feature type="compositionally biased region" description="Basic and acidic residues" evidence="4">
    <location>
        <begin position="50"/>
        <end position="67"/>
    </location>
</feature>
<dbReference type="SUPFAM" id="SSF50249">
    <property type="entry name" value="Nucleic acid-binding proteins"/>
    <property type="match status" value="1"/>
</dbReference>
<evidence type="ECO:0000313" key="6">
    <source>
        <dbReference type="EMBL" id="CAG9327460.1"/>
    </source>
</evidence>
<dbReference type="InterPro" id="IPR002547">
    <property type="entry name" value="tRNA-bd_dom"/>
</dbReference>
<dbReference type="PROSITE" id="PS50886">
    <property type="entry name" value="TRBD"/>
    <property type="match status" value="1"/>
</dbReference>
<reference evidence="6" key="1">
    <citation type="submission" date="2021-09" db="EMBL/GenBank/DDBJ databases">
        <authorList>
            <consortium name="AG Swart"/>
            <person name="Singh M."/>
            <person name="Singh A."/>
            <person name="Seah K."/>
            <person name="Emmerich C."/>
        </authorList>
    </citation>
    <scope>NUCLEOTIDE SEQUENCE</scope>
    <source>
        <strain evidence="6">ATCC30299</strain>
    </source>
</reference>
<dbReference type="GO" id="GO:0000049">
    <property type="term" value="F:tRNA binding"/>
    <property type="evidence" value="ECO:0007669"/>
    <property type="project" value="UniProtKB-UniRule"/>
</dbReference>
<dbReference type="InterPro" id="IPR012340">
    <property type="entry name" value="NA-bd_OB-fold"/>
</dbReference>
<comment type="caution">
    <text evidence="6">The sequence shown here is derived from an EMBL/GenBank/DDBJ whole genome shotgun (WGS) entry which is preliminary data.</text>
</comment>
<evidence type="ECO:0000259" key="5">
    <source>
        <dbReference type="PROSITE" id="PS50886"/>
    </source>
</evidence>
<dbReference type="EMBL" id="CAJZBQ010000043">
    <property type="protein sequence ID" value="CAG9327460.1"/>
    <property type="molecule type" value="Genomic_DNA"/>
</dbReference>
<keyword evidence="1 3" id="KW-0820">tRNA-binding</keyword>
<dbReference type="Gene3D" id="2.40.50.140">
    <property type="entry name" value="Nucleic acid-binding proteins"/>
    <property type="match status" value="1"/>
</dbReference>
<dbReference type="Pfam" id="PF01588">
    <property type="entry name" value="tRNA_bind"/>
    <property type="match status" value="1"/>
</dbReference>
<evidence type="ECO:0000256" key="4">
    <source>
        <dbReference type="SAM" id="MobiDB-lite"/>
    </source>
</evidence>
<feature type="domain" description="TRNA-binding" evidence="5">
    <location>
        <begin position="95"/>
        <end position="195"/>
    </location>
</feature>
<dbReference type="PANTHER" id="PTHR11586">
    <property type="entry name" value="TRNA-AMINOACYLATION COFACTOR ARC1 FAMILY MEMBER"/>
    <property type="match status" value="1"/>
</dbReference>
<evidence type="ECO:0000256" key="1">
    <source>
        <dbReference type="ARBA" id="ARBA00022555"/>
    </source>
</evidence>
<accession>A0AAU9JKN6</accession>
<sequence>MARAREAIDLLIKKLENQLGVTEATLNENLRTPEEKALQSSAVETPQAAPKEEQKAEETPKTEETKTASKATESAASSHHEEEIKVNLAEAPLNLFNQIDIRVGRIVECWKHPSSEALYCEKIDLGEGNLREIGSGLQKHIPIEDMSGLVLVCANLKPRKLAGFNSNGMVFALHTPTGFELVRPPVGSAVGERVGIENIRAASNEPILPALNPKKKILEQCTPYLQTDGEGFASFGLNKLVTSAGVISSKHPNGHIS</sequence>